<evidence type="ECO:0000256" key="1">
    <source>
        <dbReference type="ARBA" id="ARBA00001954"/>
    </source>
</evidence>
<dbReference type="EMBL" id="JAMPKX010000002">
    <property type="protein sequence ID" value="MEP0946764.1"/>
    <property type="molecule type" value="Genomic_DNA"/>
</dbReference>
<evidence type="ECO:0000256" key="2">
    <source>
        <dbReference type="ARBA" id="ARBA00008749"/>
    </source>
</evidence>
<dbReference type="InterPro" id="IPR005804">
    <property type="entry name" value="FA_desaturase_dom"/>
</dbReference>
<comment type="similarity">
    <text evidence="2">Belongs to the fatty acid desaturase type 2 family.</text>
</comment>
<dbReference type="PANTHER" id="PTHR12879">
    <property type="entry name" value="SPHINGOLIPID DELTA 4 DESATURASE/C-4 HYDROXYLASE PROTEIN DES2"/>
    <property type="match status" value="1"/>
</dbReference>
<reference evidence="5 6" key="1">
    <citation type="submission" date="2022-04" db="EMBL/GenBank/DDBJ databases">
        <title>Positive selection, recombination, and allopatry shape intraspecific diversity of widespread and dominant cyanobacteria.</title>
        <authorList>
            <person name="Wei J."/>
            <person name="Shu W."/>
            <person name="Hu C."/>
        </authorList>
    </citation>
    <scope>NUCLEOTIDE SEQUENCE [LARGE SCALE GENOMIC DNA]</scope>
    <source>
        <strain evidence="5 6">DQ-A4</strain>
    </source>
</reference>
<protein>
    <submittedName>
        <fullName evidence="5">Fatty acid desaturase</fullName>
        <ecNumber evidence="5">1.14.19.-</ecNumber>
    </submittedName>
</protein>
<dbReference type="Proteomes" id="UP001482513">
    <property type="component" value="Unassembled WGS sequence"/>
</dbReference>
<keyword evidence="6" id="KW-1185">Reference proteome</keyword>
<keyword evidence="3" id="KW-0812">Transmembrane</keyword>
<keyword evidence="3" id="KW-0472">Membrane</keyword>
<keyword evidence="5" id="KW-0560">Oxidoreductase</keyword>
<gene>
    <name evidence="5" type="ORF">NC992_07760</name>
</gene>
<sequence>MLTNTTPAVEVRPLPRQPRQILSAAALATLNQRSNWAGARQFLGHLAVMSISGYLWATAPLGLALPALVIYGASLALMFCAMHECCHRTAFANPRLNDGAAWLAGLLSFYNSTFYRRYHKWHHRYTQIPGKDPELEDDKPTSLSNYAWQMSGISWWIGKVRSHSKVALRQLDGLYYLPESSHAEVVRSVQLQLLTYAAVVVVSTLLGQPWFLFTYWVLPLAVGQPLLRVVLLAEHTGCPNDANPLINTRTTLTLWPLRWLMWNMPYHAEHHLYPSIPFQALPAAHGQLKPYFACIDAGYVRAHRSIAADFS</sequence>
<accession>A0ABV0K1W0</accession>
<feature type="transmembrane region" description="Helical" evidence="3">
    <location>
        <begin position="193"/>
        <end position="218"/>
    </location>
</feature>
<name>A0ABV0K1W0_9CYAN</name>
<organism evidence="5 6">
    <name type="scientific">Leptolyngbya subtilissima DQ-A4</name>
    <dbReference type="NCBI Taxonomy" id="2933933"/>
    <lineage>
        <taxon>Bacteria</taxon>
        <taxon>Bacillati</taxon>
        <taxon>Cyanobacteriota</taxon>
        <taxon>Cyanophyceae</taxon>
        <taxon>Leptolyngbyales</taxon>
        <taxon>Leptolyngbyaceae</taxon>
        <taxon>Leptolyngbya group</taxon>
        <taxon>Leptolyngbya</taxon>
    </lineage>
</organism>
<comment type="caution">
    <text evidence="5">The sequence shown here is derived from an EMBL/GenBank/DDBJ whole genome shotgun (WGS) entry which is preliminary data.</text>
</comment>
<feature type="domain" description="Fatty acid desaturase" evidence="4">
    <location>
        <begin position="64"/>
        <end position="293"/>
    </location>
</feature>
<proteinExistence type="inferred from homology"/>
<comment type="cofactor">
    <cofactor evidence="1">
        <name>Fe(2+)</name>
        <dbReference type="ChEBI" id="CHEBI:29033"/>
    </cofactor>
</comment>
<dbReference type="GO" id="GO:0016491">
    <property type="term" value="F:oxidoreductase activity"/>
    <property type="evidence" value="ECO:0007669"/>
    <property type="project" value="UniProtKB-KW"/>
</dbReference>
<dbReference type="RefSeq" id="WP_190696748.1">
    <property type="nucleotide sequence ID" value="NZ_JAMPKX010000002.1"/>
</dbReference>
<dbReference type="Pfam" id="PF00487">
    <property type="entry name" value="FA_desaturase"/>
    <property type="match status" value="1"/>
</dbReference>
<evidence type="ECO:0000256" key="3">
    <source>
        <dbReference type="SAM" id="Phobius"/>
    </source>
</evidence>
<evidence type="ECO:0000313" key="5">
    <source>
        <dbReference type="EMBL" id="MEP0946764.1"/>
    </source>
</evidence>
<dbReference type="EC" id="1.14.19.-" evidence="5"/>
<evidence type="ECO:0000259" key="4">
    <source>
        <dbReference type="Pfam" id="PF00487"/>
    </source>
</evidence>
<evidence type="ECO:0000313" key="6">
    <source>
        <dbReference type="Proteomes" id="UP001482513"/>
    </source>
</evidence>
<keyword evidence="3" id="KW-1133">Transmembrane helix</keyword>
<feature type="transmembrane region" description="Helical" evidence="3">
    <location>
        <begin position="63"/>
        <end position="82"/>
    </location>
</feature>
<dbReference type="PANTHER" id="PTHR12879:SF8">
    <property type="entry name" value="SPHINGOLIPID DELTA(4)-DESATURASE DES1"/>
    <property type="match status" value="1"/>
</dbReference>